<dbReference type="EMBL" id="CP056775">
    <property type="protein sequence ID" value="QRR00971.1"/>
    <property type="molecule type" value="Genomic_DNA"/>
</dbReference>
<keyword evidence="2" id="KW-1185">Reference proteome</keyword>
<dbReference type="PANTHER" id="PTHR42685:SF22">
    <property type="entry name" value="CONDITIONED MEDIUM FACTOR RECEPTOR 1"/>
    <property type="match status" value="1"/>
</dbReference>
<proteinExistence type="predicted"/>
<dbReference type="Pfam" id="PF13450">
    <property type="entry name" value="NAD_binding_8"/>
    <property type="match status" value="1"/>
</dbReference>
<dbReference type="Proteomes" id="UP000612680">
    <property type="component" value="Chromosome"/>
</dbReference>
<evidence type="ECO:0000313" key="1">
    <source>
        <dbReference type="EMBL" id="QRR00971.1"/>
    </source>
</evidence>
<dbReference type="PANTHER" id="PTHR42685">
    <property type="entry name" value="GERANYLGERANYL DIPHOSPHATE REDUCTASE"/>
    <property type="match status" value="1"/>
</dbReference>
<dbReference type="SUPFAM" id="SSF51905">
    <property type="entry name" value="FAD/NAD(P)-binding domain"/>
    <property type="match status" value="1"/>
</dbReference>
<dbReference type="InterPro" id="IPR036188">
    <property type="entry name" value="FAD/NAD-bd_sf"/>
</dbReference>
<reference evidence="1 2" key="1">
    <citation type="submission" date="2020-06" db="EMBL/GenBank/DDBJ databases">
        <title>Dyadobacter sandarakinus sp. nov., isolated from the soil of the Arctic Yellow River Station.</title>
        <authorList>
            <person name="Zhang Y."/>
            <person name="Peng F."/>
        </authorList>
    </citation>
    <scope>NUCLEOTIDE SEQUENCE [LARGE SCALE GENOMIC DNA]</scope>
    <source>
        <strain evidence="1 2">Q3-56</strain>
    </source>
</reference>
<accession>A0ABX7I4F9</accession>
<dbReference type="RefSeq" id="WP_204662802.1">
    <property type="nucleotide sequence ID" value="NZ_CP056775.1"/>
</dbReference>
<dbReference type="PRINTS" id="PR00420">
    <property type="entry name" value="RNGMNOXGNASE"/>
</dbReference>
<organism evidence="1 2">
    <name type="scientific">Dyadobacter sandarakinus</name>
    <dbReference type="NCBI Taxonomy" id="2747268"/>
    <lineage>
        <taxon>Bacteria</taxon>
        <taxon>Pseudomonadati</taxon>
        <taxon>Bacteroidota</taxon>
        <taxon>Cytophagia</taxon>
        <taxon>Cytophagales</taxon>
        <taxon>Spirosomataceae</taxon>
        <taxon>Dyadobacter</taxon>
    </lineage>
</organism>
<dbReference type="Gene3D" id="3.50.50.60">
    <property type="entry name" value="FAD/NAD(P)-binding domain"/>
    <property type="match status" value="1"/>
</dbReference>
<name>A0ABX7I4F9_9BACT</name>
<protein>
    <submittedName>
        <fullName evidence="1">NAD(P)/FAD-dependent oxidoreductase</fullName>
    </submittedName>
</protein>
<sequence>MEKSSEQYDCAIVGGGLAGLCLSIQLAGQGLHVVLFEQKSYPFHRVCGEYISMESWDFLERLGVPLRDMNLPRITKLGVSSQKGFMLHAPLVSGGFGISRFTLDDTLSRLAKDRGVVVLENCRVSAVEGSDSQGYETKTSAGTFCSRVVCGSFGKYTPAFVGDSRRERTNYIGVKYHIRTDLAADRIELHNFQDGYCGISKVDGDRYCLCYLTTAANLARHGRHIPEMEEQVLFKNPRLKYYFQNSDFLFPEPMVISNVHFSYRSTASGGMLRLGDAAGCITPLCGNGMSMAMRASMLLAESLAVFFKNQKNGVEVAALYERAWKGAFSSRIAAGMYLQNLFGKSTLTDWSLRLLANSPALTRKLISLTHGDRF</sequence>
<gene>
    <name evidence="1" type="ORF">HWI92_08685</name>
</gene>
<dbReference type="InterPro" id="IPR050407">
    <property type="entry name" value="Geranylgeranyl_reductase"/>
</dbReference>
<evidence type="ECO:0000313" key="2">
    <source>
        <dbReference type="Proteomes" id="UP000612680"/>
    </source>
</evidence>